<evidence type="ECO:0000256" key="2">
    <source>
        <dbReference type="ARBA" id="ARBA00004882"/>
    </source>
</evidence>
<proteinExistence type="inferred from homology"/>
<dbReference type="EC" id="3.5.4.26" evidence="14"/>
<feature type="binding site" evidence="16">
    <location>
        <position position="194"/>
    </location>
    <ligand>
        <name>substrate</name>
    </ligand>
</feature>
<evidence type="ECO:0000256" key="16">
    <source>
        <dbReference type="PIRSR" id="PIRSR006769-2"/>
    </source>
</evidence>
<dbReference type="PANTHER" id="PTHR38011">
    <property type="entry name" value="DIHYDROFOLATE REDUCTASE FAMILY PROTEIN (AFU_ORTHOLOGUE AFUA_8G06820)"/>
    <property type="match status" value="1"/>
</dbReference>
<dbReference type="Pfam" id="PF01872">
    <property type="entry name" value="RibD_C"/>
    <property type="match status" value="1"/>
</dbReference>
<dbReference type="RefSeq" id="WP_244805370.1">
    <property type="nucleotide sequence ID" value="NZ_JALIEA010000017.1"/>
</dbReference>
<comment type="catalytic activity">
    <reaction evidence="13 14">
        <text>2,5-diamino-6-hydroxy-4-(5-phosphoribosylamino)-pyrimidine + H2O + H(+) = 5-amino-6-(5-phospho-D-ribosylamino)uracil + NH4(+)</text>
        <dbReference type="Rhea" id="RHEA:21868"/>
        <dbReference type="ChEBI" id="CHEBI:15377"/>
        <dbReference type="ChEBI" id="CHEBI:15378"/>
        <dbReference type="ChEBI" id="CHEBI:28938"/>
        <dbReference type="ChEBI" id="CHEBI:58453"/>
        <dbReference type="ChEBI" id="CHEBI:58614"/>
        <dbReference type="EC" id="3.5.4.26"/>
    </reaction>
</comment>
<dbReference type="InterPro" id="IPR024072">
    <property type="entry name" value="DHFR-like_dom_sf"/>
</dbReference>
<feature type="binding site" evidence="16">
    <location>
        <position position="210"/>
    </location>
    <ligand>
        <name>substrate</name>
    </ligand>
</feature>
<comment type="cofactor">
    <cofactor evidence="14 17">
        <name>Zn(2+)</name>
        <dbReference type="ChEBI" id="CHEBI:29105"/>
    </cofactor>
    <text evidence="14 17">Binds 1 zinc ion.</text>
</comment>
<comment type="catalytic activity">
    <reaction evidence="12 14">
        <text>5-amino-6-(5-phospho-D-ribitylamino)uracil + NADP(+) = 5-amino-6-(5-phospho-D-ribosylamino)uracil + NADPH + H(+)</text>
        <dbReference type="Rhea" id="RHEA:17845"/>
        <dbReference type="ChEBI" id="CHEBI:15378"/>
        <dbReference type="ChEBI" id="CHEBI:57783"/>
        <dbReference type="ChEBI" id="CHEBI:58349"/>
        <dbReference type="ChEBI" id="CHEBI:58421"/>
        <dbReference type="ChEBI" id="CHEBI:58453"/>
        <dbReference type="EC" id="1.1.1.193"/>
    </reaction>
</comment>
<evidence type="ECO:0000259" key="18">
    <source>
        <dbReference type="PROSITE" id="PS51747"/>
    </source>
</evidence>
<dbReference type="PROSITE" id="PS00903">
    <property type="entry name" value="CYT_DCMP_DEAMINASES_1"/>
    <property type="match status" value="1"/>
</dbReference>
<organism evidence="19 20">
    <name type="scientific">Corynebacterium kalidii</name>
    <dbReference type="NCBI Taxonomy" id="2931982"/>
    <lineage>
        <taxon>Bacteria</taxon>
        <taxon>Bacillati</taxon>
        <taxon>Actinomycetota</taxon>
        <taxon>Actinomycetes</taxon>
        <taxon>Mycobacteriales</taxon>
        <taxon>Corynebacteriaceae</taxon>
        <taxon>Corynebacterium</taxon>
    </lineage>
</organism>
<keyword evidence="8 14" id="KW-0862">Zinc</keyword>
<comment type="function">
    <text evidence="1 14">Converts 2,5-diamino-6-(ribosylamino)-4(3h)-pyrimidinone 5'-phosphate into 5-amino-6-(ribosylamino)-2,4(1h,3h)-pyrimidinedione 5'-phosphate.</text>
</comment>
<dbReference type="GO" id="GO:0008270">
    <property type="term" value="F:zinc ion binding"/>
    <property type="evidence" value="ECO:0007669"/>
    <property type="project" value="InterPro"/>
</dbReference>
<name>A0A9X1WJE2_9CORY</name>
<dbReference type="GO" id="GO:0009231">
    <property type="term" value="P:riboflavin biosynthetic process"/>
    <property type="evidence" value="ECO:0007669"/>
    <property type="project" value="UniProtKB-KW"/>
</dbReference>
<evidence type="ECO:0000313" key="20">
    <source>
        <dbReference type="Proteomes" id="UP001139207"/>
    </source>
</evidence>
<evidence type="ECO:0000256" key="17">
    <source>
        <dbReference type="PIRSR" id="PIRSR006769-3"/>
    </source>
</evidence>
<dbReference type="CDD" id="cd01284">
    <property type="entry name" value="Riboflavin_deaminase-reductase"/>
    <property type="match status" value="1"/>
</dbReference>
<evidence type="ECO:0000256" key="6">
    <source>
        <dbReference type="ARBA" id="ARBA00022619"/>
    </source>
</evidence>
<dbReference type="Gene3D" id="3.40.430.10">
    <property type="entry name" value="Dihydrofolate Reductase, subunit A"/>
    <property type="match status" value="2"/>
</dbReference>
<evidence type="ECO:0000256" key="13">
    <source>
        <dbReference type="ARBA" id="ARBA00049886"/>
    </source>
</evidence>
<comment type="pathway">
    <text evidence="2 14">Cofactor biosynthesis; riboflavin biosynthesis; 5-amino-6-(D-ribitylamino)uracil from GTP: step 2/4.</text>
</comment>
<feature type="binding site" evidence="17">
    <location>
        <position position="105"/>
    </location>
    <ligand>
        <name>Zn(2+)</name>
        <dbReference type="ChEBI" id="CHEBI:29105"/>
        <note>catalytic</note>
    </ligand>
</feature>
<feature type="binding site" evidence="16">
    <location>
        <position position="196"/>
    </location>
    <ligand>
        <name>NADP(+)</name>
        <dbReference type="ChEBI" id="CHEBI:58349"/>
    </ligand>
</feature>
<dbReference type="AlphaFoldDB" id="A0A9X1WJE2"/>
<feature type="active site" description="Proton donor" evidence="15">
    <location>
        <position position="73"/>
    </location>
</feature>
<accession>A0A9X1WJE2</accession>
<dbReference type="EC" id="1.1.1.193" evidence="14"/>
<evidence type="ECO:0000313" key="19">
    <source>
        <dbReference type="EMBL" id="MCJ7859656.1"/>
    </source>
</evidence>
<dbReference type="InterPro" id="IPR002125">
    <property type="entry name" value="CMP_dCMP_dom"/>
</dbReference>
<reference evidence="19" key="1">
    <citation type="submission" date="2022-04" db="EMBL/GenBank/DDBJ databases">
        <title>Corynebacterium kalidii LD5P10.</title>
        <authorList>
            <person name="Sun J.Q."/>
        </authorList>
    </citation>
    <scope>NUCLEOTIDE SEQUENCE</scope>
    <source>
        <strain evidence="19">LD5P10</strain>
    </source>
</reference>
<evidence type="ECO:0000256" key="1">
    <source>
        <dbReference type="ARBA" id="ARBA00002151"/>
    </source>
</evidence>
<comment type="pathway">
    <text evidence="3 14">Cofactor biosynthesis; riboflavin biosynthesis; 5-amino-6-(D-ribitylamino)uracil from GTP: step 3/4.</text>
</comment>
<dbReference type="SUPFAM" id="SSF53927">
    <property type="entry name" value="Cytidine deaminase-like"/>
    <property type="match status" value="1"/>
</dbReference>
<comment type="similarity">
    <text evidence="5 14">In the C-terminal section; belongs to the HTP reductase family.</text>
</comment>
<feature type="binding site" evidence="17">
    <location>
        <position position="96"/>
    </location>
    <ligand>
        <name>Zn(2+)</name>
        <dbReference type="ChEBI" id="CHEBI:29105"/>
        <note>catalytic</note>
    </ligand>
</feature>
<feature type="binding site" evidence="17">
    <location>
        <position position="71"/>
    </location>
    <ligand>
        <name>Zn(2+)</name>
        <dbReference type="ChEBI" id="CHEBI:29105"/>
        <note>catalytic</note>
    </ligand>
</feature>
<evidence type="ECO:0000256" key="12">
    <source>
        <dbReference type="ARBA" id="ARBA00049861"/>
    </source>
</evidence>
<dbReference type="InterPro" id="IPR050765">
    <property type="entry name" value="Riboflavin_Biosynth_HTPR"/>
</dbReference>
<evidence type="ECO:0000256" key="7">
    <source>
        <dbReference type="ARBA" id="ARBA00022723"/>
    </source>
</evidence>
<dbReference type="Pfam" id="PF00383">
    <property type="entry name" value="dCMP_cyt_deam_1"/>
    <property type="match status" value="1"/>
</dbReference>
<feature type="binding site" evidence="16">
    <location>
        <position position="226"/>
    </location>
    <ligand>
        <name>NADP(+)</name>
        <dbReference type="ChEBI" id="CHEBI:58349"/>
    </ligand>
</feature>
<keyword evidence="11" id="KW-0511">Multifunctional enzyme</keyword>
<dbReference type="GO" id="GO:0008703">
    <property type="term" value="F:5-amino-6-(5-phosphoribosylamino)uracil reductase activity"/>
    <property type="evidence" value="ECO:0007669"/>
    <property type="project" value="UniProtKB-EC"/>
</dbReference>
<dbReference type="PANTHER" id="PTHR38011:SF7">
    <property type="entry name" value="2,5-DIAMINO-6-RIBOSYLAMINO-4(3H)-PYRIMIDINONE 5'-PHOSPHATE REDUCTASE"/>
    <property type="match status" value="1"/>
</dbReference>
<feature type="binding site" evidence="16">
    <location>
        <position position="230"/>
    </location>
    <ligand>
        <name>substrate</name>
    </ligand>
</feature>
<dbReference type="SUPFAM" id="SSF53597">
    <property type="entry name" value="Dihydrofolate reductase-like"/>
    <property type="match status" value="1"/>
</dbReference>
<dbReference type="Gene3D" id="3.40.140.10">
    <property type="entry name" value="Cytidine Deaminase, domain 2"/>
    <property type="match status" value="1"/>
</dbReference>
<evidence type="ECO:0000256" key="14">
    <source>
        <dbReference type="PIRNR" id="PIRNR006769"/>
    </source>
</evidence>
<sequence length="362" mass="36597">MTAAALLPLLTAAGVGRDEAGALADAVLEADAAGHRVRGTTSPNPPVGAVVLDAHGTVAGVGATNPPGGAHAEVVALAEAGERARGGTAVVTLEPCNHTGRTGPCSQALLEAGISRVVYVFADPGDAEGGGAGYLRARGVEVVGPLLQDGDLPVGMPVFSVEPWLVSRRLGRPHVTLKYAATMDGFAAATDGSSQWITGKPARARVHLDRSRRDAVVVGTGTVAADDPRLTARRPDGSLYDHQPLRVVVGLTGLPGQAAIHPAVHVPTRDLEVVLDELAARGVVDVLVEGGPHLAAAFIAAGLVHAVEAYTAPALLGAGLPAVVAGPGTTTTMAGIQRFTLRSAETIGGDVLTVTTRACNPR</sequence>
<dbReference type="InterPro" id="IPR016193">
    <property type="entry name" value="Cytidine_deaminase-like"/>
</dbReference>
<evidence type="ECO:0000256" key="9">
    <source>
        <dbReference type="ARBA" id="ARBA00022857"/>
    </source>
</evidence>
<feature type="binding site" evidence="16">
    <location>
        <position position="222"/>
    </location>
    <ligand>
        <name>NADP(+)</name>
        <dbReference type="ChEBI" id="CHEBI:58349"/>
    </ligand>
</feature>
<keyword evidence="14 19" id="KW-0378">Hydrolase</keyword>
<dbReference type="GO" id="GO:0008835">
    <property type="term" value="F:diaminohydroxyphosphoribosylaminopyrimidine deaminase activity"/>
    <property type="evidence" value="ECO:0007669"/>
    <property type="project" value="UniProtKB-EC"/>
</dbReference>
<dbReference type="Proteomes" id="UP001139207">
    <property type="component" value="Unassembled WGS sequence"/>
</dbReference>
<evidence type="ECO:0000256" key="4">
    <source>
        <dbReference type="ARBA" id="ARBA00005259"/>
    </source>
</evidence>
<dbReference type="PROSITE" id="PS51747">
    <property type="entry name" value="CYT_DCMP_DEAMINASES_2"/>
    <property type="match status" value="1"/>
</dbReference>
<dbReference type="PIRSF" id="PIRSF006769">
    <property type="entry name" value="RibD"/>
    <property type="match status" value="1"/>
</dbReference>
<comment type="similarity">
    <text evidence="4 14">In the N-terminal section; belongs to the cytidine and deoxycytidylate deaminase family.</text>
</comment>
<dbReference type="InterPro" id="IPR002734">
    <property type="entry name" value="RibDG_C"/>
</dbReference>
<feature type="binding site" evidence="16">
    <location>
        <position position="233"/>
    </location>
    <ligand>
        <name>substrate</name>
    </ligand>
</feature>
<keyword evidence="9 14" id="KW-0521">NADP</keyword>
<keyword evidence="6 14" id="KW-0686">Riboflavin biosynthesis</keyword>
<keyword evidence="7 14" id="KW-0479">Metal-binding</keyword>
<evidence type="ECO:0000256" key="8">
    <source>
        <dbReference type="ARBA" id="ARBA00022833"/>
    </source>
</evidence>
<dbReference type="InterPro" id="IPR016192">
    <property type="entry name" value="APOBEC/CMP_deaminase_Zn-bd"/>
</dbReference>
<evidence type="ECO:0000256" key="5">
    <source>
        <dbReference type="ARBA" id="ARBA00007417"/>
    </source>
</evidence>
<dbReference type="NCBIfam" id="TIGR00326">
    <property type="entry name" value="eubact_ribD"/>
    <property type="match status" value="1"/>
</dbReference>
<evidence type="ECO:0000256" key="10">
    <source>
        <dbReference type="ARBA" id="ARBA00023002"/>
    </source>
</evidence>
<dbReference type="InterPro" id="IPR004794">
    <property type="entry name" value="Eubact_RibD"/>
</dbReference>
<protein>
    <recommendedName>
        <fullName evidence="14">Riboflavin biosynthesis protein RibD</fullName>
    </recommendedName>
    <domain>
        <recommendedName>
            <fullName evidence="14">Diaminohydroxyphosphoribosylaminopyrimidine deaminase</fullName>
            <shortName evidence="14">DRAP deaminase</shortName>
            <ecNumber evidence="14">3.5.4.26</ecNumber>
        </recommendedName>
        <alternativeName>
            <fullName evidence="14">Riboflavin-specific deaminase</fullName>
        </alternativeName>
    </domain>
    <domain>
        <recommendedName>
            <fullName evidence="14">5-amino-6-(5-phosphoribosylamino)uracil reductase</fullName>
            <ecNumber evidence="14">1.1.1.193</ecNumber>
        </recommendedName>
        <alternativeName>
            <fullName evidence="14">HTP reductase</fullName>
        </alternativeName>
    </domain>
</protein>
<evidence type="ECO:0000256" key="15">
    <source>
        <dbReference type="PIRSR" id="PIRSR006769-1"/>
    </source>
</evidence>
<keyword evidence="10 14" id="KW-0560">Oxidoreductase</keyword>
<feature type="binding site" evidence="16">
    <location>
        <position position="289"/>
    </location>
    <ligand>
        <name>substrate</name>
    </ligand>
</feature>
<feature type="binding site" evidence="16">
    <location>
        <position position="180"/>
    </location>
    <ligand>
        <name>NADP(+)</name>
        <dbReference type="ChEBI" id="CHEBI:58349"/>
    </ligand>
</feature>
<dbReference type="EMBL" id="JALIEA010000017">
    <property type="protein sequence ID" value="MCJ7859656.1"/>
    <property type="molecule type" value="Genomic_DNA"/>
</dbReference>
<gene>
    <name evidence="19" type="primary">ribD</name>
    <name evidence="19" type="ORF">MUN33_13205</name>
</gene>
<evidence type="ECO:0000256" key="3">
    <source>
        <dbReference type="ARBA" id="ARBA00004910"/>
    </source>
</evidence>
<evidence type="ECO:0000256" key="11">
    <source>
        <dbReference type="ARBA" id="ARBA00023268"/>
    </source>
</evidence>
<feature type="domain" description="CMP/dCMP-type deaminase" evidence="18">
    <location>
        <begin position="21"/>
        <end position="142"/>
    </location>
</feature>
<keyword evidence="20" id="KW-1185">Reference proteome</keyword>
<comment type="caution">
    <text evidence="19">The sequence shown here is derived from an EMBL/GenBank/DDBJ whole genome shotgun (WGS) entry which is preliminary data.</text>
</comment>
<feature type="binding site" evidence="16">
    <location>
        <begin position="291"/>
        <end position="297"/>
    </location>
    <ligand>
        <name>NADP(+)</name>
        <dbReference type="ChEBI" id="CHEBI:58349"/>
    </ligand>
</feature>